<dbReference type="OMA" id="IHPTFWT"/>
<feature type="domain" description="CRAL-TRIO" evidence="3">
    <location>
        <begin position="373"/>
        <end position="529"/>
    </location>
</feature>
<dbReference type="Pfam" id="PF01661">
    <property type="entry name" value="Macro"/>
    <property type="match status" value="1"/>
</dbReference>
<dbReference type="RefSeq" id="XP_003292124.1">
    <property type="nucleotide sequence ID" value="XM_003292076.1"/>
</dbReference>
<dbReference type="CDD" id="cd02905">
    <property type="entry name" value="Macro_GDAP2-like"/>
    <property type="match status" value="1"/>
</dbReference>
<dbReference type="SUPFAM" id="SSF52087">
    <property type="entry name" value="CRAL/TRIO domain"/>
    <property type="match status" value="1"/>
</dbReference>
<comment type="similarity">
    <text evidence="1">Belongs to the GDAP2 family.</text>
</comment>
<evidence type="ECO:0000259" key="3">
    <source>
        <dbReference type="PROSITE" id="PS50191"/>
    </source>
</evidence>
<reference evidence="6" key="1">
    <citation type="journal article" date="2011" name="Genome Biol.">
        <title>Comparative genomics of the social amoebae Dictyostelium discoideum and Dictyostelium purpureum.</title>
        <authorList>
            <consortium name="US DOE Joint Genome Institute (JGI-PGF)"/>
            <person name="Sucgang R."/>
            <person name="Kuo A."/>
            <person name="Tian X."/>
            <person name="Salerno W."/>
            <person name="Parikh A."/>
            <person name="Feasley C.L."/>
            <person name="Dalin E."/>
            <person name="Tu H."/>
            <person name="Huang E."/>
            <person name="Barry K."/>
            <person name="Lindquist E."/>
            <person name="Shapiro H."/>
            <person name="Bruce D."/>
            <person name="Schmutz J."/>
            <person name="Salamov A."/>
            <person name="Fey P."/>
            <person name="Gaudet P."/>
            <person name="Anjard C."/>
            <person name="Babu M.M."/>
            <person name="Basu S."/>
            <person name="Bushmanova Y."/>
            <person name="van der Wel H."/>
            <person name="Katoh-Kurasawa M."/>
            <person name="Dinh C."/>
            <person name="Coutinho P.M."/>
            <person name="Saito T."/>
            <person name="Elias M."/>
            <person name="Schaap P."/>
            <person name="Kay R.R."/>
            <person name="Henrissat B."/>
            <person name="Eichinger L."/>
            <person name="Rivero F."/>
            <person name="Putnam N.H."/>
            <person name="West C.M."/>
            <person name="Loomis W.F."/>
            <person name="Chisholm R.L."/>
            <person name="Shaulsky G."/>
            <person name="Strassmann J.E."/>
            <person name="Queller D.C."/>
            <person name="Kuspa A."/>
            <person name="Grigoriev I.V."/>
        </authorList>
    </citation>
    <scope>NUCLEOTIDE SEQUENCE [LARGE SCALE GENOMIC DNA]</scope>
    <source>
        <strain evidence="6">QSDP1</strain>
    </source>
</reference>
<gene>
    <name evidence="5" type="ORF">DICPUDRAFT_156819</name>
</gene>
<dbReference type="SUPFAM" id="SSF52949">
    <property type="entry name" value="Macro domain-like"/>
    <property type="match status" value="1"/>
</dbReference>
<dbReference type="InParanoid" id="F0ZXI5"/>
<dbReference type="InterPro" id="IPR043472">
    <property type="entry name" value="Macro_dom-like"/>
</dbReference>
<dbReference type="VEuPathDB" id="AmoebaDB:DICPUDRAFT_156819"/>
<dbReference type="PANTHER" id="PTHR11106:SF72">
    <property type="entry name" value="GANGLIOSIDE-INDUCED DIFFERENTIATION-ASSOCIATED PROTEIN 2"/>
    <property type="match status" value="1"/>
</dbReference>
<dbReference type="PROSITE" id="PS50191">
    <property type="entry name" value="CRAL_TRIO"/>
    <property type="match status" value="1"/>
</dbReference>
<dbReference type="Gene3D" id="3.40.525.10">
    <property type="entry name" value="CRAL-TRIO lipid binding domain"/>
    <property type="match status" value="1"/>
</dbReference>
<evidence type="ECO:0000313" key="6">
    <source>
        <dbReference type="Proteomes" id="UP000001064"/>
    </source>
</evidence>
<dbReference type="Gene3D" id="3.40.220.10">
    <property type="entry name" value="Leucine Aminopeptidase, subunit E, domain 1"/>
    <property type="match status" value="1"/>
</dbReference>
<feature type="domain" description="Macro" evidence="4">
    <location>
        <begin position="37"/>
        <end position="220"/>
    </location>
</feature>
<evidence type="ECO:0000256" key="1">
    <source>
        <dbReference type="ARBA" id="ARBA00008355"/>
    </source>
</evidence>
<feature type="coiled-coil region" evidence="2">
    <location>
        <begin position="344"/>
        <end position="371"/>
    </location>
</feature>
<accession>F0ZXI5</accession>
<dbReference type="FunCoup" id="F0ZXI5">
    <property type="interactions" value="11"/>
</dbReference>
<organism evidence="5 6">
    <name type="scientific">Dictyostelium purpureum</name>
    <name type="common">Slime mold</name>
    <dbReference type="NCBI Taxonomy" id="5786"/>
    <lineage>
        <taxon>Eukaryota</taxon>
        <taxon>Amoebozoa</taxon>
        <taxon>Evosea</taxon>
        <taxon>Eumycetozoa</taxon>
        <taxon>Dictyostelia</taxon>
        <taxon>Dictyosteliales</taxon>
        <taxon>Dictyosteliaceae</taxon>
        <taxon>Dictyostelium</taxon>
    </lineage>
</organism>
<proteinExistence type="inferred from homology"/>
<dbReference type="InterPro" id="IPR035793">
    <property type="entry name" value="Macro_GDAP2"/>
</dbReference>
<evidence type="ECO:0000313" key="5">
    <source>
        <dbReference type="EMBL" id="EGC31348.1"/>
    </source>
</evidence>
<dbReference type="InterPro" id="IPR002589">
    <property type="entry name" value="Macro_dom"/>
</dbReference>
<evidence type="ECO:0000256" key="2">
    <source>
        <dbReference type="SAM" id="Coils"/>
    </source>
</evidence>
<dbReference type="eggNOG" id="KOG2633">
    <property type="taxonomic scope" value="Eukaryota"/>
</dbReference>
<dbReference type="SMART" id="SM00516">
    <property type="entry name" value="SEC14"/>
    <property type="match status" value="1"/>
</dbReference>
<dbReference type="InterPro" id="IPR001251">
    <property type="entry name" value="CRAL-TRIO_dom"/>
</dbReference>
<dbReference type="KEGG" id="dpp:DICPUDRAFT_156819"/>
<sequence>MTLQTIINYKDIKTWDKVEITKKENQHLTKNSLYVDRAIFKVNQKINSKISIFYGELYKINTDAIVYSNTTSLSDRDGITDRIFLFGGQEMKSDIERNGYECRYGESIITRGGDLNCKHVVHTVCPTYNPKYLSAAENALNSCYRSSFHLAIENGAKTIAFSCLHTEKRSYPSVNGAHIGLRTIRRFLEKPYSNSIEKVVLVIDSVSNLEIYEEFLPLYFPRNTQEEIFSQHYLPENIGDENGESIEEDRKIRIIETPSSLIRDPDEDEDDCFYSVDMNDSKNNTNSNNTKSFLNSIENSKNTDQSYKYDPIDKILNPFAPGTSPIVTNNNSFLLKKEDPDIAKRKQITKKTEKQLENEKLQQEFQVLLEKSKIEDLSEISRLNFVLQTTDNNGYPLLVIIGSQLSSRKDLMERVLLHLIRTLEQIIQRGTFSLIYFHSNMSSQSSPDLSWLKKLLEIFELKYNNYLRAFNIVHPTFLLKTTLFISKSLLGDKGVLSKIVYHENMKLLSKSLSKCSLPKSIFNYEISNNQISDFSFAFDDQVSL</sequence>
<evidence type="ECO:0000259" key="4">
    <source>
        <dbReference type="PROSITE" id="PS51154"/>
    </source>
</evidence>
<name>F0ZXI5_DICPU</name>
<dbReference type="AlphaFoldDB" id="F0ZXI5"/>
<dbReference type="PROSITE" id="PS51154">
    <property type="entry name" value="MACRO"/>
    <property type="match status" value="1"/>
</dbReference>
<dbReference type="InterPro" id="IPR036865">
    <property type="entry name" value="CRAL-TRIO_dom_sf"/>
</dbReference>
<keyword evidence="6" id="KW-1185">Reference proteome</keyword>
<dbReference type="GeneID" id="10505872"/>
<dbReference type="EMBL" id="GL871260">
    <property type="protein sequence ID" value="EGC31348.1"/>
    <property type="molecule type" value="Genomic_DNA"/>
</dbReference>
<dbReference type="CDD" id="cd00170">
    <property type="entry name" value="SEC14"/>
    <property type="match status" value="1"/>
</dbReference>
<dbReference type="Pfam" id="PF13716">
    <property type="entry name" value="CRAL_TRIO_2"/>
    <property type="match status" value="1"/>
</dbReference>
<keyword evidence="2" id="KW-0175">Coiled coil</keyword>
<dbReference type="OrthoDB" id="365077at2759"/>
<dbReference type="Proteomes" id="UP000001064">
    <property type="component" value="Unassembled WGS sequence"/>
</dbReference>
<protein>
    <recommendedName>
        <fullName evidence="7">Macro domain-containing protein</fullName>
    </recommendedName>
</protein>
<dbReference type="PANTHER" id="PTHR11106">
    <property type="entry name" value="GANGLIOSIDE INDUCED DIFFERENTIATION ASSOCIATED PROTEIN 2-RELATED"/>
    <property type="match status" value="1"/>
</dbReference>
<evidence type="ECO:0008006" key="7">
    <source>
        <dbReference type="Google" id="ProtNLM"/>
    </source>
</evidence>